<keyword evidence="2" id="KW-0812">Transmembrane</keyword>
<dbReference type="EMBL" id="CABWMV010000028">
    <property type="protein sequence ID" value="VXD08001.1"/>
    <property type="molecule type" value="Genomic_DNA"/>
</dbReference>
<evidence type="ECO:0000313" key="3">
    <source>
        <dbReference type="EMBL" id="SPZ93103.1"/>
    </source>
</evidence>
<sequence length="48" mass="5711">MNKNKLMNLPNKRDYHYKSDEGEKNSQLNKYIMIACIIIVILLAYFFA</sequence>
<feature type="compositionally biased region" description="Low complexity" evidence="1">
    <location>
        <begin position="1"/>
        <end position="10"/>
    </location>
</feature>
<keyword evidence="2" id="KW-0472">Membrane</keyword>
<evidence type="ECO:0000256" key="2">
    <source>
        <dbReference type="SAM" id="Phobius"/>
    </source>
</evidence>
<accession>A0A2X2JML7</accession>
<evidence type="ECO:0000313" key="6">
    <source>
        <dbReference type="Proteomes" id="UP000432350"/>
    </source>
</evidence>
<evidence type="ECO:0000313" key="5">
    <source>
        <dbReference type="Proteomes" id="UP000251241"/>
    </source>
</evidence>
<dbReference type="GeneID" id="97179901"/>
<reference evidence="4 6" key="2">
    <citation type="submission" date="2019-10" db="EMBL/GenBank/DDBJ databases">
        <authorList>
            <person name="Karimi E."/>
        </authorList>
    </citation>
    <scope>NUCLEOTIDE SEQUENCE [LARGE SCALE GENOMIC DNA]</scope>
    <source>
        <strain evidence="4">Sphingobacterium sp. 8BC</strain>
    </source>
</reference>
<keyword evidence="2" id="KW-1133">Transmembrane helix</keyword>
<feature type="compositionally biased region" description="Basic and acidic residues" evidence="1">
    <location>
        <begin position="11"/>
        <end position="22"/>
    </location>
</feature>
<dbReference type="AlphaFoldDB" id="A0A2X2JML7"/>
<dbReference type="Proteomes" id="UP000432350">
    <property type="component" value="Unassembled WGS sequence"/>
</dbReference>
<proteinExistence type="predicted"/>
<feature type="region of interest" description="Disordered" evidence="1">
    <location>
        <begin position="1"/>
        <end position="22"/>
    </location>
</feature>
<name>A0A2X2JML7_SPHMU</name>
<organism evidence="3 5">
    <name type="scientific">Sphingobacterium multivorum</name>
    <dbReference type="NCBI Taxonomy" id="28454"/>
    <lineage>
        <taxon>Bacteria</taxon>
        <taxon>Pseudomonadati</taxon>
        <taxon>Bacteroidota</taxon>
        <taxon>Sphingobacteriia</taxon>
        <taxon>Sphingobacteriales</taxon>
        <taxon>Sphingobacteriaceae</taxon>
        <taxon>Sphingobacterium</taxon>
    </lineage>
</organism>
<accession>A0A654DPX4</accession>
<dbReference type="RefSeq" id="WP_172462499.1">
    <property type="nucleotide sequence ID" value="NZ_CP068086.1"/>
</dbReference>
<feature type="transmembrane region" description="Helical" evidence="2">
    <location>
        <begin position="28"/>
        <end position="47"/>
    </location>
</feature>
<evidence type="ECO:0000313" key="4">
    <source>
        <dbReference type="EMBL" id="VXD08001.1"/>
    </source>
</evidence>
<gene>
    <name evidence="3" type="ORF">NCTC11343_05040</name>
    <name evidence="4" type="ORF">SPHINGO8BC_90182</name>
</gene>
<reference evidence="3 5" key="1">
    <citation type="submission" date="2018-06" db="EMBL/GenBank/DDBJ databases">
        <authorList>
            <consortium name="Pathogen Informatics"/>
            <person name="Doyle S."/>
        </authorList>
    </citation>
    <scope>NUCLEOTIDE SEQUENCE [LARGE SCALE GENOMIC DNA]</scope>
    <source>
        <strain evidence="3 5">NCTC11343</strain>
    </source>
</reference>
<protein>
    <submittedName>
        <fullName evidence="3">Uncharacterized protein</fullName>
    </submittedName>
</protein>
<evidence type="ECO:0000256" key="1">
    <source>
        <dbReference type="SAM" id="MobiDB-lite"/>
    </source>
</evidence>
<dbReference type="EMBL" id="UAUU01000011">
    <property type="protein sequence ID" value="SPZ93103.1"/>
    <property type="molecule type" value="Genomic_DNA"/>
</dbReference>
<dbReference type="Proteomes" id="UP000251241">
    <property type="component" value="Unassembled WGS sequence"/>
</dbReference>